<dbReference type="CDD" id="cd05380">
    <property type="entry name" value="CAP_euk"/>
    <property type="match status" value="1"/>
</dbReference>
<sequence length="292" mass="31465">MNQGKVRVILFRGIADGEQVYQEGSGCGAAKDCETYQGSKCNNNMCIAGYIDPSATTAAPQPPETTTPTGTTTETKPAEPTTTPLFPGESKDCPADQAHMSSDTIRKLFVDLQNGRRSEIAKGTVMMGNDVKCRTAVHMWKLNYKCELEKSAYAAAQNCAKEGSTTPGVDEVWHVIDSSMSDMKAAAEQAITTWFSQITTKGNYMMQKTGQQNILMRTPDIANFAKMVWDSHTDVGCAIVKCNAATKVVCHYSPAKFTYGSPIYVMGGTTCRQCPNVGGTCLTAEGLCVKSP</sequence>
<dbReference type="Proteomes" id="UP000054495">
    <property type="component" value="Unassembled WGS sequence"/>
</dbReference>
<dbReference type="Gene3D" id="3.40.33.10">
    <property type="entry name" value="CAP"/>
    <property type="match status" value="2"/>
</dbReference>
<dbReference type="SUPFAM" id="SSF55797">
    <property type="entry name" value="PR-1-like"/>
    <property type="match status" value="1"/>
</dbReference>
<keyword evidence="4" id="KW-1185">Reference proteome</keyword>
<name>A0A0D6MC82_9BILA</name>
<evidence type="ECO:0000259" key="2">
    <source>
        <dbReference type="SMART" id="SM00198"/>
    </source>
</evidence>
<dbReference type="AlphaFoldDB" id="A0A0D6MC82"/>
<dbReference type="InterPro" id="IPR014044">
    <property type="entry name" value="CAP_dom"/>
</dbReference>
<dbReference type="InterPro" id="IPR035940">
    <property type="entry name" value="CAP_sf"/>
</dbReference>
<dbReference type="EMBL" id="KE124811">
    <property type="protein sequence ID" value="EPB78457.1"/>
    <property type="molecule type" value="Genomic_DNA"/>
</dbReference>
<dbReference type="InterPro" id="IPR001283">
    <property type="entry name" value="CRISP-related"/>
</dbReference>
<proteinExistence type="predicted"/>
<gene>
    <name evidence="3" type="ORF">ANCCEY_02417</name>
</gene>
<dbReference type="PANTHER" id="PTHR10334">
    <property type="entry name" value="CYSTEINE-RICH SECRETORY PROTEIN-RELATED"/>
    <property type="match status" value="1"/>
</dbReference>
<dbReference type="Pfam" id="PF00188">
    <property type="entry name" value="CAP"/>
    <property type="match status" value="1"/>
</dbReference>
<reference evidence="3 4" key="1">
    <citation type="submission" date="2013-05" db="EMBL/GenBank/DDBJ databases">
        <title>Draft genome of the parasitic nematode Anyclostoma ceylanicum.</title>
        <authorList>
            <person name="Mitreva M."/>
        </authorList>
    </citation>
    <scope>NUCLEOTIDE SEQUENCE [LARGE SCALE GENOMIC DNA]</scope>
</reference>
<dbReference type="SMART" id="SM00198">
    <property type="entry name" value="SCP"/>
    <property type="match status" value="1"/>
</dbReference>
<feature type="compositionally biased region" description="Low complexity" evidence="1">
    <location>
        <begin position="66"/>
        <end position="84"/>
    </location>
</feature>
<evidence type="ECO:0000313" key="3">
    <source>
        <dbReference type="EMBL" id="EPB78457.1"/>
    </source>
</evidence>
<evidence type="ECO:0000313" key="4">
    <source>
        <dbReference type="Proteomes" id="UP000054495"/>
    </source>
</evidence>
<organism evidence="3 4">
    <name type="scientific">Ancylostoma ceylanicum</name>
    <dbReference type="NCBI Taxonomy" id="53326"/>
    <lineage>
        <taxon>Eukaryota</taxon>
        <taxon>Metazoa</taxon>
        <taxon>Ecdysozoa</taxon>
        <taxon>Nematoda</taxon>
        <taxon>Chromadorea</taxon>
        <taxon>Rhabditida</taxon>
        <taxon>Rhabditina</taxon>
        <taxon>Rhabditomorpha</taxon>
        <taxon>Strongyloidea</taxon>
        <taxon>Ancylostomatidae</taxon>
        <taxon>Ancylostomatinae</taxon>
        <taxon>Ancylostoma</taxon>
    </lineage>
</organism>
<feature type="domain" description="SCP" evidence="2">
    <location>
        <begin position="104"/>
        <end position="260"/>
    </location>
</feature>
<evidence type="ECO:0000256" key="1">
    <source>
        <dbReference type="SAM" id="MobiDB-lite"/>
    </source>
</evidence>
<accession>A0A0D6MC82</accession>
<feature type="region of interest" description="Disordered" evidence="1">
    <location>
        <begin position="55"/>
        <end position="88"/>
    </location>
</feature>
<protein>
    <submittedName>
        <fullName evidence="3">SCP-like protein</fullName>
    </submittedName>
</protein>